<feature type="compositionally biased region" description="Polar residues" evidence="1">
    <location>
        <begin position="16"/>
        <end position="26"/>
    </location>
</feature>
<dbReference type="HOGENOM" id="CLU_2704807_0_0_1"/>
<dbReference type="GeneID" id="20310147"/>
<dbReference type="AlphaFoldDB" id="H6BY39"/>
<keyword evidence="3" id="KW-1185">Reference proteome</keyword>
<evidence type="ECO:0000256" key="1">
    <source>
        <dbReference type="SAM" id="MobiDB-lite"/>
    </source>
</evidence>
<dbReference type="Proteomes" id="UP000007304">
    <property type="component" value="Unassembled WGS sequence"/>
</dbReference>
<organism evidence="2 3">
    <name type="scientific">Exophiala dermatitidis (strain ATCC 34100 / CBS 525.76 / NIH/UT8656)</name>
    <name type="common">Black yeast</name>
    <name type="synonym">Wangiella dermatitidis</name>
    <dbReference type="NCBI Taxonomy" id="858893"/>
    <lineage>
        <taxon>Eukaryota</taxon>
        <taxon>Fungi</taxon>
        <taxon>Dikarya</taxon>
        <taxon>Ascomycota</taxon>
        <taxon>Pezizomycotina</taxon>
        <taxon>Eurotiomycetes</taxon>
        <taxon>Chaetothyriomycetidae</taxon>
        <taxon>Chaetothyriales</taxon>
        <taxon>Herpotrichiellaceae</taxon>
        <taxon>Exophiala</taxon>
    </lineage>
</organism>
<proteinExistence type="predicted"/>
<sequence>MCGVSLSVSLELSSSPNHVNPPTTFLSPADMPVHIDSDAALGSSTLGQEEDPRKETSRGDRVKEVKQKERKER</sequence>
<evidence type="ECO:0000313" key="3">
    <source>
        <dbReference type="Proteomes" id="UP000007304"/>
    </source>
</evidence>
<reference evidence="2" key="1">
    <citation type="submission" date="2011-07" db="EMBL/GenBank/DDBJ databases">
        <title>The Genome Sequence of Exophiala (Wangiella) dermatitidis NIH/UT8656.</title>
        <authorList>
            <consortium name="The Broad Institute Genome Sequencing Platform"/>
            <person name="Cuomo C."/>
            <person name="Wang Z."/>
            <person name="Hunicke-Smith S."/>
            <person name="Szanislo P.J."/>
            <person name="Earl A."/>
            <person name="Young S.K."/>
            <person name="Zeng Q."/>
            <person name="Gargeya S."/>
            <person name="Fitzgerald M."/>
            <person name="Haas B."/>
            <person name="Abouelleil A."/>
            <person name="Alvarado L."/>
            <person name="Arachchi H.M."/>
            <person name="Berlin A."/>
            <person name="Brown A."/>
            <person name="Chapman S.B."/>
            <person name="Chen Z."/>
            <person name="Dunbar C."/>
            <person name="Freedman E."/>
            <person name="Gearin G."/>
            <person name="Gellesch M."/>
            <person name="Goldberg J."/>
            <person name="Griggs A."/>
            <person name="Gujja S."/>
            <person name="Heiman D."/>
            <person name="Howarth C."/>
            <person name="Larson L."/>
            <person name="Lui A."/>
            <person name="MacDonald P.J.P."/>
            <person name="Montmayeur A."/>
            <person name="Murphy C."/>
            <person name="Neiman D."/>
            <person name="Pearson M."/>
            <person name="Priest M."/>
            <person name="Roberts A."/>
            <person name="Saif S."/>
            <person name="Shea T."/>
            <person name="Shenoy N."/>
            <person name="Sisk P."/>
            <person name="Stolte C."/>
            <person name="Sykes S."/>
            <person name="Wortman J."/>
            <person name="Nusbaum C."/>
            <person name="Birren B."/>
        </authorList>
    </citation>
    <scope>NUCLEOTIDE SEQUENCE</scope>
    <source>
        <strain evidence="2">NIH/UT8656</strain>
    </source>
</reference>
<accession>H6BY39</accession>
<dbReference type="InParanoid" id="H6BY39"/>
<feature type="compositionally biased region" description="Low complexity" evidence="1">
    <location>
        <begin position="1"/>
        <end position="15"/>
    </location>
</feature>
<feature type="compositionally biased region" description="Basic and acidic residues" evidence="1">
    <location>
        <begin position="50"/>
        <end position="73"/>
    </location>
</feature>
<feature type="region of interest" description="Disordered" evidence="1">
    <location>
        <begin position="1"/>
        <end position="73"/>
    </location>
</feature>
<gene>
    <name evidence="2" type="ORF">HMPREF1120_05508</name>
</gene>
<dbReference type="RefSeq" id="XP_009157936.1">
    <property type="nucleotide sequence ID" value="XM_009159688.1"/>
</dbReference>
<dbReference type="EMBL" id="JH226133">
    <property type="protein sequence ID" value="EHY57475.1"/>
    <property type="molecule type" value="Genomic_DNA"/>
</dbReference>
<evidence type="ECO:0000313" key="2">
    <source>
        <dbReference type="EMBL" id="EHY57475.1"/>
    </source>
</evidence>
<protein>
    <submittedName>
        <fullName evidence="2">Uncharacterized protein</fullName>
    </submittedName>
</protein>
<dbReference type="VEuPathDB" id="FungiDB:HMPREF1120_05508"/>
<name>H6BY39_EXODN</name>